<dbReference type="InterPro" id="IPR011013">
    <property type="entry name" value="Gal_mutarotase_sf_dom"/>
</dbReference>
<evidence type="ECO:0000256" key="1">
    <source>
        <dbReference type="ARBA" id="ARBA00001913"/>
    </source>
</evidence>
<dbReference type="SUPFAM" id="SSF74650">
    <property type="entry name" value="Galactose mutarotase-like"/>
    <property type="match status" value="1"/>
</dbReference>
<dbReference type="SUPFAM" id="SSF49863">
    <property type="entry name" value="Hyaluronate lyase-like, C-terminal domain"/>
    <property type="match status" value="1"/>
</dbReference>
<dbReference type="Gene3D" id="2.60.220.10">
    <property type="entry name" value="Polysaccharide lyase family 8-like, C-terminal"/>
    <property type="match status" value="1"/>
</dbReference>
<dbReference type="PANTHER" id="PTHR38481:SF1">
    <property type="entry name" value="HYALURONATE LYASE"/>
    <property type="match status" value="1"/>
</dbReference>
<proteinExistence type="inferred from homology"/>
<evidence type="ECO:0000256" key="3">
    <source>
        <dbReference type="ARBA" id="ARBA00011245"/>
    </source>
</evidence>
<dbReference type="SUPFAM" id="SSF48230">
    <property type="entry name" value="Chondroitin AC/alginate lyase"/>
    <property type="match status" value="1"/>
</dbReference>
<keyword evidence="4" id="KW-0106">Calcium</keyword>
<dbReference type="GO" id="GO:0016837">
    <property type="term" value="F:carbon-oxygen lyase activity, acting on polysaccharides"/>
    <property type="evidence" value="ECO:0007669"/>
    <property type="project" value="UniProtKB-ARBA"/>
</dbReference>
<dbReference type="GO" id="GO:0030246">
    <property type="term" value="F:carbohydrate binding"/>
    <property type="evidence" value="ECO:0007669"/>
    <property type="project" value="InterPro"/>
</dbReference>
<keyword evidence="6" id="KW-0732">Signal</keyword>
<evidence type="ECO:0000256" key="5">
    <source>
        <dbReference type="ARBA" id="ARBA00023239"/>
    </source>
</evidence>
<feature type="domain" description="Polysaccharide lyase family 8 C-terminal" evidence="8">
    <location>
        <begin position="682"/>
        <end position="742"/>
    </location>
</feature>
<dbReference type="PANTHER" id="PTHR38481">
    <property type="entry name" value="HYALURONATE LYASE"/>
    <property type="match status" value="1"/>
</dbReference>
<dbReference type="RefSeq" id="WP_130058857.1">
    <property type="nucleotide sequence ID" value="NZ_JADNPJ010000009.1"/>
</dbReference>
<name>A0A7J4XHX7_9BACE</name>
<dbReference type="InterPro" id="IPR008929">
    <property type="entry name" value="Chondroitin_lyas"/>
</dbReference>
<comment type="caution">
    <text evidence="9">The sequence shown here is derived from an EMBL/GenBank/DDBJ whole genome shotgun (WGS) entry which is preliminary data.</text>
</comment>
<evidence type="ECO:0000259" key="7">
    <source>
        <dbReference type="Pfam" id="PF02278"/>
    </source>
</evidence>
<dbReference type="InterPro" id="IPR014718">
    <property type="entry name" value="GH-type_carb-bd"/>
</dbReference>
<dbReference type="InterPro" id="IPR003159">
    <property type="entry name" value="Lyase_8_central_dom"/>
</dbReference>
<dbReference type="Proteomes" id="UP000422221">
    <property type="component" value="Unassembled WGS sequence"/>
</dbReference>
<dbReference type="AlphaFoldDB" id="A0A7J4XHX7"/>
<evidence type="ECO:0000313" key="9">
    <source>
        <dbReference type="EMBL" id="KAA3763908.1"/>
    </source>
</evidence>
<dbReference type="InterPro" id="IPR038970">
    <property type="entry name" value="Lyase_8"/>
</dbReference>
<comment type="similarity">
    <text evidence="2">Belongs to the polysaccharide lyase 8 family.</text>
</comment>
<dbReference type="GO" id="GO:0005576">
    <property type="term" value="C:extracellular region"/>
    <property type="evidence" value="ECO:0007669"/>
    <property type="project" value="InterPro"/>
</dbReference>
<evidence type="ECO:0000256" key="6">
    <source>
        <dbReference type="SAM" id="SignalP"/>
    </source>
</evidence>
<keyword evidence="5" id="KW-0456">Lyase</keyword>
<sequence>MRQILTCLILIGLLCTGDLYATDNGKKETIRRLRQEFARHISGTPVTNYTLAESLSLIDADGRFTDKRPEEEIIIRNNYAAGTNMAHCIQINNLTRDCFERLQVIADSYRGVKGLDPSDKGVQTLLRGIAFYGKMENERNNDAPGRFHASCFATPRAAVKTYFALLDLMDRIEAGEVKDSIALAAHQKLFDVGFQSWTQPYRHDETDKNVVSVERFRKHVWWVGGNALDYRPVLEAAVMMSSIPMIDVLSEVAIGSLSVVSQTTYDDAFWTEGTTADGAGWGHGMQCLVWGYPIDGLKGTFRILKHLQGSPWAKQLSRENVEVVLHYIRCSAFYHHKGIIPPLVDRGNMTRKNNRRGNVPSHILAKTLLADWRTSLTSEEIQELEQFTEESSRLNVQMTSAPDGYYHGTRYFYNNDDLIKKTNDYYLFINMGSIRVDGLESAYPGAAGYNFYSADGVTLFQRDGSEYRHIIGAMNLTAWPGVTTRQTPTALKPIENWSGYTSSYNFAAGATDGKGDFATGFIYQKINAKMKENPGNSEAKDVNKDIYGVRAYKSYFMFDDLFLALGAGITNLSPEKEGDITTTIEQTYSPTAPETVKKGKIDWICHEGFAYGIIPKETSGEMKWRREERTTDWKRLCKANTEPETTVPVFQMEIVHGREIKDATYAYMVNCKGELPKAIPNVLANTTQLQAAENPEKTKLGAVYFDASATAKGKLGTFRVSSPAALFAEKKDGKLILTVTDAFMKKDLNNLTVYTSVPVTGEEVTKQKKGVYEIKVPLPTGAQCGQPATITLKLLYNTL</sequence>
<dbReference type="Pfam" id="PF02884">
    <property type="entry name" value="Lyase_8_C"/>
    <property type="match status" value="1"/>
</dbReference>
<dbReference type="Gene3D" id="2.70.98.10">
    <property type="match status" value="1"/>
</dbReference>
<comment type="subunit">
    <text evidence="3">Monomer.</text>
</comment>
<evidence type="ECO:0000259" key="8">
    <source>
        <dbReference type="Pfam" id="PF02884"/>
    </source>
</evidence>
<dbReference type="Pfam" id="PF02278">
    <property type="entry name" value="Lyase_8"/>
    <property type="match status" value="1"/>
</dbReference>
<gene>
    <name evidence="9" type="ORF">F3F73_12900</name>
</gene>
<evidence type="ECO:0000313" key="10">
    <source>
        <dbReference type="Proteomes" id="UP000422221"/>
    </source>
</evidence>
<evidence type="ECO:0000256" key="4">
    <source>
        <dbReference type="ARBA" id="ARBA00022837"/>
    </source>
</evidence>
<feature type="signal peptide" evidence="6">
    <location>
        <begin position="1"/>
        <end position="21"/>
    </location>
</feature>
<dbReference type="InterPro" id="IPR004103">
    <property type="entry name" value="Lyase_8_C"/>
</dbReference>
<accession>A0A7J4XHX7</accession>
<feature type="domain" description="Polysaccharide lyase family 8 central" evidence="7">
    <location>
        <begin position="410"/>
        <end position="669"/>
    </location>
</feature>
<comment type="cofactor">
    <cofactor evidence="1">
        <name>Ca(2+)</name>
        <dbReference type="ChEBI" id="CHEBI:29108"/>
    </cofactor>
</comment>
<dbReference type="EMBL" id="VWMK01000012">
    <property type="protein sequence ID" value="KAA3763908.1"/>
    <property type="molecule type" value="Genomic_DNA"/>
</dbReference>
<protein>
    <submittedName>
        <fullName evidence="9">Uncharacterized protein</fullName>
    </submittedName>
</protein>
<feature type="chain" id="PRO_5029695014" evidence="6">
    <location>
        <begin position="22"/>
        <end position="799"/>
    </location>
</feature>
<dbReference type="GO" id="GO:0005975">
    <property type="term" value="P:carbohydrate metabolic process"/>
    <property type="evidence" value="ECO:0007669"/>
    <property type="project" value="InterPro"/>
</dbReference>
<reference evidence="9 10" key="1">
    <citation type="journal article" date="2019" name="Nat. Med.">
        <title>A library of human gut bacterial isolates paired with longitudinal multiomics data enables mechanistic microbiome research.</title>
        <authorList>
            <person name="Poyet M."/>
            <person name="Groussin M."/>
            <person name="Gibbons S.M."/>
            <person name="Avila-Pacheco J."/>
            <person name="Jiang X."/>
            <person name="Kearney S.M."/>
            <person name="Perrotta A.R."/>
            <person name="Berdy B."/>
            <person name="Zhao S."/>
            <person name="Lieberman T.D."/>
            <person name="Swanson P.K."/>
            <person name="Smith M."/>
            <person name="Roesemann S."/>
            <person name="Alexander J.E."/>
            <person name="Rich S.A."/>
            <person name="Livny J."/>
            <person name="Vlamakis H."/>
            <person name="Clish C."/>
            <person name="Bullock K."/>
            <person name="Deik A."/>
            <person name="Scott J."/>
            <person name="Pierce K.A."/>
            <person name="Xavier R.J."/>
            <person name="Alm E.J."/>
        </authorList>
    </citation>
    <scope>NUCLEOTIDE SEQUENCE [LARGE SCALE GENOMIC DNA]</scope>
    <source>
        <strain evidence="9 10">BIOML-A10</strain>
    </source>
</reference>
<evidence type="ECO:0000256" key="2">
    <source>
        <dbReference type="ARBA" id="ARBA00006699"/>
    </source>
</evidence>
<organism evidence="9 10">
    <name type="scientific">Bacteroides salyersiae</name>
    <dbReference type="NCBI Taxonomy" id="291644"/>
    <lineage>
        <taxon>Bacteria</taxon>
        <taxon>Pseudomonadati</taxon>
        <taxon>Bacteroidota</taxon>
        <taxon>Bacteroidia</taxon>
        <taxon>Bacteroidales</taxon>
        <taxon>Bacteroidaceae</taxon>
        <taxon>Bacteroides</taxon>
    </lineage>
</organism>
<dbReference type="InterPro" id="IPR011071">
    <property type="entry name" value="Lyase_8-like_C"/>
</dbReference>